<organism evidence="3 4">
    <name type="scientific">Spongiibacter nanhainus</name>
    <dbReference type="NCBI Taxonomy" id="2794344"/>
    <lineage>
        <taxon>Bacteria</taxon>
        <taxon>Pseudomonadati</taxon>
        <taxon>Pseudomonadota</taxon>
        <taxon>Gammaproteobacteria</taxon>
        <taxon>Cellvibrionales</taxon>
        <taxon>Spongiibacteraceae</taxon>
        <taxon>Spongiibacter</taxon>
    </lineage>
</organism>
<keyword evidence="4" id="KW-1185">Reference proteome</keyword>
<gene>
    <name evidence="3" type="ORF">I6N98_14845</name>
</gene>
<dbReference type="InterPro" id="IPR021457">
    <property type="entry name" value="DUF3108"/>
</dbReference>
<evidence type="ECO:0000313" key="4">
    <source>
        <dbReference type="Proteomes" id="UP000596063"/>
    </source>
</evidence>
<keyword evidence="2" id="KW-1133">Transmembrane helix</keyword>
<reference evidence="3 4" key="1">
    <citation type="submission" date="2020-12" db="EMBL/GenBank/DDBJ databases">
        <authorList>
            <person name="Shan Y."/>
        </authorList>
    </citation>
    <scope>NUCLEOTIDE SEQUENCE [LARGE SCALE GENOMIC DNA]</scope>
    <source>
        <strain evidence="4">csc3.9</strain>
    </source>
</reference>
<dbReference type="EMBL" id="CP066167">
    <property type="protein sequence ID" value="QQD17615.1"/>
    <property type="molecule type" value="Genomic_DNA"/>
</dbReference>
<dbReference type="KEGG" id="snan:I6N98_14845"/>
<name>A0A7T4UQS9_9GAMM</name>
<proteinExistence type="predicted"/>
<dbReference type="AlphaFoldDB" id="A0A7T4UQS9"/>
<keyword evidence="2" id="KW-0472">Membrane</keyword>
<feature type="region of interest" description="Disordered" evidence="1">
    <location>
        <begin position="62"/>
        <end position="84"/>
    </location>
</feature>
<feature type="transmembrane region" description="Helical" evidence="2">
    <location>
        <begin position="21"/>
        <end position="40"/>
    </location>
</feature>
<dbReference type="Pfam" id="PF11306">
    <property type="entry name" value="DUF3108"/>
    <property type="match status" value="1"/>
</dbReference>
<dbReference type="Proteomes" id="UP000596063">
    <property type="component" value="Chromosome"/>
</dbReference>
<sequence>MTKRSRPQAGNTATIEAQVRLWRAAIIALLTLNLALPAAAGGSGPDTATTPAVGINTSELDAIEPPSASDNDTPDVPPKTPTPALLPYTAEYRISYDGMSTTADRTLRKDGDTWHLAQDASIFFLKVSEEARVKASSSGLRTQQYSYRNSVSSKRNQHIIFDWEAGVVADRQARKPWQKPLSGNLSDQLGSQLQLRATLLSGRFKDGYEQTIVNKGKIKTYQYNLLGEETVESALGTVDTIKLRRHREGSSAEAIIWLAKGWNYLIVKLEQLEDDDAFSLELLNAKLDGQQLAAKSQ</sequence>
<protein>
    <submittedName>
        <fullName evidence="3">DUF3108 domain-containing protein</fullName>
    </submittedName>
</protein>
<evidence type="ECO:0000256" key="2">
    <source>
        <dbReference type="SAM" id="Phobius"/>
    </source>
</evidence>
<evidence type="ECO:0000256" key="1">
    <source>
        <dbReference type="SAM" id="MobiDB-lite"/>
    </source>
</evidence>
<accession>A0A7T4UQS9</accession>
<dbReference type="RefSeq" id="WP_198569114.1">
    <property type="nucleotide sequence ID" value="NZ_CP066167.1"/>
</dbReference>
<keyword evidence="2" id="KW-0812">Transmembrane</keyword>
<evidence type="ECO:0000313" key="3">
    <source>
        <dbReference type="EMBL" id="QQD17615.1"/>
    </source>
</evidence>